<dbReference type="AlphaFoldDB" id="A0A210Q9D4"/>
<dbReference type="GO" id="GO:0000727">
    <property type="term" value="P:double-strand break repair via break-induced replication"/>
    <property type="evidence" value="ECO:0007669"/>
    <property type="project" value="UniProtKB-UniRule"/>
</dbReference>
<evidence type="ECO:0000259" key="4">
    <source>
        <dbReference type="PROSITE" id="PS51140"/>
    </source>
</evidence>
<proteinExistence type="inferred from homology"/>
<dbReference type="GO" id="GO:0003677">
    <property type="term" value="F:DNA binding"/>
    <property type="evidence" value="ECO:0007669"/>
    <property type="project" value="UniProtKB-UniRule"/>
</dbReference>
<keyword evidence="2" id="KW-0234">DNA repair</keyword>
<dbReference type="InterPro" id="IPR006166">
    <property type="entry name" value="ERCC4_domain"/>
</dbReference>
<dbReference type="EC" id="3.1.22.-" evidence="2"/>
<feature type="compositionally biased region" description="Polar residues" evidence="3">
    <location>
        <begin position="473"/>
        <end position="482"/>
    </location>
</feature>
<keyword evidence="2" id="KW-0233">DNA recombination</keyword>
<protein>
    <recommendedName>
        <fullName evidence="2">Crossover junction endonuclease MUS81</fullName>
        <ecNumber evidence="2">3.1.22.-</ecNumber>
    </recommendedName>
</protein>
<evidence type="ECO:0000313" key="5">
    <source>
        <dbReference type="EMBL" id="OWF45350.1"/>
    </source>
</evidence>
<accession>A0A210Q9D4</accession>
<dbReference type="GO" id="GO:0008821">
    <property type="term" value="F:crossover junction DNA endonuclease activity"/>
    <property type="evidence" value="ECO:0007669"/>
    <property type="project" value="UniProtKB-UniRule"/>
</dbReference>
<dbReference type="Proteomes" id="UP000242188">
    <property type="component" value="Unassembled WGS sequence"/>
</dbReference>
<feature type="compositionally biased region" description="Polar residues" evidence="3">
    <location>
        <begin position="637"/>
        <end position="660"/>
    </location>
</feature>
<keyword evidence="2" id="KW-0227">DNA damage</keyword>
<evidence type="ECO:0000256" key="3">
    <source>
        <dbReference type="SAM" id="MobiDB-lite"/>
    </source>
</evidence>
<feature type="region of interest" description="Disordered" evidence="3">
    <location>
        <begin position="454"/>
        <end position="558"/>
    </location>
</feature>
<dbReference type="PANTHER" id="PTHR13451">
    <property type="entry name" value="CLASS II CROSSOVER JUNCTION ENDONUCLEASE MUS81"/>
    <property type="match status" value="1"/>
</dbReference>
<evidence type="ECO:0000256" key="2">
    <source>
        <dbReference type="RuleBase" id="RU369042"/>
    </source>
</evidence>
<dbReference type="GO" id="GO:0046872">
    <property type="term" value="F:metal ion binding"/>
    <property type="evidence" value="ECO:0007669"/>
    <property type="project" value="UniProtKB-UniRule"/>
</dbReference>
<evidence type="ECO:0000256" key="1">
    <source>
        <dbReference type="ARBA" id="ARBA00022801"/>
    </source>
</evidence>
<keyword evidence="2" id="KW-0539">Nucleus</keyword>
<feature type="compositionally biased region" description="Polar residues" evidence="3">
    <location>
        <begin position="764"/>
        <end position="790"/>
    </location>
</feature>
<dbReference type="STRING" id="6573.A0A210Q9D4"/>
<dbReference type="EMBL" id="NEDP02004518">
    <property type="protein sequence ID" value="OWF45350.1"/>
    <property type="molecule type" value="Genomic_DNA"/>
</dbReference>
<comment type="subunit">
    <text evidence="2">Interacts with EME1.</text>
</comment>
<dbReference type="GO" id="GO:0048476">
    <property type="term" value="C:Holliday junction resolvase complex"/>
    <property type="evidence" value="ECO:0007669"/>
    <property type="project" value="UniProtKB-UniRule"/>
</dbReference>
<keyword evidence="2" id="KW-0479">Metal-binding</keyword>
<dbReference type="Pfam" id="PF02732">
    <property type="entry name" value="ERCC4"/>
    <property type="match status" value="1"/>
</dbReference>
<dbReference type="GO" id="GO:0043130">
    <property type="term" value="F:ubiquitin binding"/>
    <property type="evidence" value="ECO:0007669"/>
    <property type="project" value="InterPro"/>
</dbReference>
<dbReference type="OrthoDB" id="5963188at2759"/>
<keyword evidence="1 2" id="KW-0378">Hydrolase</keyword>
<evidence type="ECO:0000313" key="6">
    <source>
        <dbReference type="Proteomes" id="UP000242188"/>
    </source>
</evidence>
<feature type="compositionally biased region" description="Polar residues" evidence="3">
    <location>
        <begin position="951"/>
        <end position="1027"/>
    </location>
</feature>
<keyword evidence="2 5" id="KW-0255">Endonuclease</keyword>
<gene>
    <name evidence="5" type="ORF">KP79_PYT17176</name>
</gene>
<comment type="caution">
    <text evidence="5">The sequence shown here is derived from an EMBL/GenBank/DDBJ whole genome shotgun (WGS) entry which is preliminary data.</text>
</comment>
<comment type="subcellular location">
    <subcellularLocation>
        <location evidence="2">Nucleus</location>
    </subcellularLocation>
</comment>
<reference evidence="5 6" key="1">
    <citation type="journal article" date="2017" name="Nat. Ecol. Evol.">
        <title>Scallop genome provides insights into evolution of bilaterian karyotype and development.</title>
        <authorList>
            <person name="Wang S."/>
            <person name="Zhang J."/>
            <person name="Jiao W."/>
            <person name="Li J."/>
            <person name="Xun X."/>
            <person name="Sun Y."/>
            <person name="Guo X."/>
            <person name="Huan P."/>
            <person name="Dong B."/>
            <person name="Zhang L."/>
            <person name="Hu X."/>
            <person name="Sun X."/>
            <person name="Wang J."/>
            <person name="Zhao C."/>
            <person name="Wang Y."/>
            <person name="Wang D."/>
            <person name="Huang X."/>
            <person name="Wang R."/>
            <person name="Lv J."/>
            <person name="Li Y."/>
            <person name="Zhang Z."/>
            <person name="Liu B."/>
            <person name="Lu W."/>
            <person name="Hui Y."/>
            <person name="Liang J."/>
            <person name="Zhou Z."/>
            <person name="Hou R."/>
            <person name="Li X."/>
            <person name="Liu Y."/>
            <person name="Li H."/>
            <person name="Ning X."/>
            <person name="Lin Y."/>
            <person name="Zhao L."/>
            <person name="Xing Q."/>
            <person name="Dou J."/>
            <person name="Li Y."/>
            <person name="Mao J."/>
            <person name="Guo H."/>
            <person name="Dou H."/>
            <person name="Li T."/>
            <person name="Mu C."/>
            <person name="Jiang W."/>
            <person name="Fu Q."/>
            <person name="Fu X."/>
            <person name="Miao Y."/>
            <person name="Liu J."/>
            <person name="Yu Q."/>
            <person name="Li R."/>
            <person name="Liao H."/>
            <person name="Li X."/>
            <person name="Kong Y."/>
            <person name="Jiang Z."/>
            <person name="Chourrout D."/>
            <person name="Li R."/>
            <person name="Bao Z."/>
        </authorList>
    </citation>
    <scope>NUCLEOTIDE SEQUENCE [LARGE SCALE GENOMIC DNA]</scope>
    <source>
        <strain evidence="5 6">PY_sf001</strain>
    </source>
</reference>
<dbReference type="GO" id="GO:0005634">
    <property type="term" value="C:nucleus"/>
    <property type="evidence" value="ECO:0007669"/>
    <property type="project" value="UniProtKB-SubCell"/>
</dbReference>
<comment type="similarity">
    <text evidence="2">Belongs to the XPF family.</text>
</comment>
<feature type="domain" description="CUE" evidence="4">
    <location>
        <begin position="1030"/>
        <end position="1073"/>
    </location>
</feature>
<dbReference type="GO" id="GO:0006308">
    <property type="term" value="P:DNA catabolic process"/>
    <property type="evidence" value="ECO:0007669"/>
    <property type="project" value="UniProtKB-UniRule"/>
</dbReference>
<feature type="region of interest" description="Disordered" evidence="3">
    <location>
        <begin position="596"/>
        <end position="799"/>
    </location>
</feature>
<feature type="compositionally biased region" description="Acidic residues" evidence="3">
    <location>
        <begin position="924"/>
        <end position="935"/>
    </location>
</feature>
<sequence length="1074" mass="120308">MAGKKKYKDLRYLFMRGLIQQEIKQRRVHYLKSAAECTSRAIVSLELSEDPIKSVHQAEKLQGIGGETKKRLLTYNDGEEINDNPPKGGKFVSSAGAILLTLLEATEKALADDCRQEEVVLVPESEVKDRARQLSEESFLKDHDDGLCAAWWRMEVLIKRDLVKRRTLHKEPMYQLLSLGREAACHVKTRFTYPQGSDPNVKAVQSSGQNNFLYTNDKGRDGVILQVDHREHGGDRLGLGQLCDLLAGEGVTYRTRQLRTGDYQWVWRCEGQERDLPCIAERKRVDDMARTLKEGRFWTQVTKMKAFKAEFEERGVACIVHYLVEGNPENYVVRCGDGCQGVGRCGYPSLQQVKCAFRDLSGDKDLVAQATDDLQATVAVIASITTDLQQRTRKGKFDHLVALELDQPNELKMKVQTPLKCEKSSESKVMAREEPLVVDSDSCDSLDIGLHYQRPVGSKVTQTERSPKKNKYPTESSSGSRNRYSKENTPPPSHTFSSLKGTQRIPANPDDEDNDAYLDQDQHRPSRNHNCSQISNRTYTSEAIQTKSVSDLNTPNRGSYRINECEDWYSVAVTSPPQSSRKQDLSPLEPLVQYHCMGSYAGPSPSKRSRETSGSVYKPKMTNLSNSDVRDVYRPNLNDQTNSFKKESTTSYRPKLSTNKRPGDVSKLNTTEQRVSTVSPISKYRPKISTNRKPGEEYRPGMTPSYLPQPDSFKSYSSLTHNYRPKNVTSKNDLDACKPNMSSSTHGDEYDNTFDPQKMYLPKMSTSQGGQASELGSSFHNPGSTYNSQKYRAGENFDDSSATDGHGYKSLALHFEHVQKSPDVNSFGKRKIVNLDTAKQAKYITQQISTKTPAKKIATRRKTSKVKQDDVWLNDNCSDSSNDEDIDTPVVHKPVLREVTPKSKLWLEREADSDSDSLPCVDLGQEEDYDLDDLPDPIWQPPATKGHRQRTSPSPTSGVHRQRTSPSPTSGGHRQRTSPSPTSGGHRQRSSLSHRTQINRSPDNGSKGTSMTSPGPTKGTKGQSQVCSSQLENKIRLVNSVLPHVPRVKILFALELHSGNVDLCVASLLDDNSQ</sequence>
<comment type="cofactor">
    <cofactor evidence="2">
        <name>Mg(2+)</name>
        <dbReference type="ChEBI" id="CHEBI:18420"/>
    </cofactor>
</comment>
<feature type="compositionally biased region" description="Polar residues" evidence="3">
    <location>
        <begin position="667"/>
        <end position="680"/>
    </location>
</feature>
<feature type="compositionally biased region" description="Basic residues" evidence="3">
    <location>
        <begin position="853"/>
        <end position="865"/>
    </location>
</feature>
<dbReference type="InterPro" id="IPR003892">
    <property type="entry name" value="CUE"/>
</dbReference>
<dbReference type="CDD" id="cd20074">
    <property type="entry name" value="XPF_nuclease_Mus81"/>
    <property type="match status" value="1"/>
</dbReference>
<keyword evidence="2" id="KW-0460">Magnesium</keyword>
<dbReference type="Gene3D" id="3.40.50.10130">
    <property type="match status" value="1"/>
</dbReference>
<dbReference type="GO" id="GO:0000712">
    <property type="term" value="P:resolution of meiotic recombination intermediates"/>
    <property type="evidence" value="ECO:0007669"/>
    <property type="project" value="TreeGrafter"/>
</dbReference>
<feature type="compositionally biased region" description="Acidic residues" evidence="3">
    <location>
        <begin position="509"/>
        <end position="518"/>
    </location>
</feature>
<comment type="function">
    <text evidence="2">Interacts with EME1 to form a DNA structure-specific endonuclease with substrate preference for branched DNA structures with a 5'-end at the branch nick. Typical substrates include 3'-flap structures, D-loops, replication forks and nicked Holliday junctions. May be required in mitosis for the processing of stalled or collapsed replication fork intermediates. May be required in meiosis for the repair of meiosis-specific double strand breaks subsequent to single-end invasion (SEI).</text>
</comment>
<feature type="compositionally biased region" description="Polar residues" evidence="3">
    <location>
        <begin position="528"/>
        <end position="557"/>
    </location>
</feature>
<organism evidence="5 6">
    <name type="scientific">Mizuhopecten yessoensis</name>
    <name type="common">Japanese scallop</name>
    <name type="synonym">Patinopecten yessoensis</name>
    <dbReference type="NCBI Taxonomy" id="6573"/>
    <lineage>
        <taxon>Eukaryota</taxon>
        <taxon>Metazoa</taxon>
        <taxon>Spiralia</taxon>
        <taxon>Lophotrochozoa</taxon>
        <taxon>Mollusca</taxon>
        <taxon>Bivalvia</taxon>
        <taxon>Autobranchia</taxon>
        <taxon>Pteriomorphia</taxon>
        <taxon>Pectinida</taxon>
        <taxon>Pectinoidea</taxon>
        <taxon>Pectinidae</taxon>
        <taxon>Mizuhopecten</taxon>
    </lineage>
</organism>
<feature type="compositionally biased region" description="Polar residues" evidence="3">
    <location>
        <begin position="712"/>
        <end position="731"/>
    </location>
</feature>
<keyword evidence="6" id="KW-1185">Reference proteome</keyword>
<dbReference type="InterPro" id="IPR033309">
    <property type="entry name" value="Mus81"/>
</dbReference>
<dbReference type="SUPFAM" id="SSF52980">
    <property type="entry name" value="Restriction endonuclease-like"/>
    <property type="match status" value="1"/>
</dbReference>
<dbReference type="PROSITE" id="PS51140">
    <property type="entry name" value="CUE"/>
    <property type="match status" value="1"/>
</dbReference>
<dbReference type="InterPro" id="IPR036388">
    <property type="entry name" value="WH-like_DNA-bd_sf"/>
</dbReference>
<keyword evidence="2" id="KW-0540">Nuclease</keyword>
<feature type="region of interest" description="Disordered" evidence="3">
    <location>
        <begin position="849"/>
        <end position="889"/>
    </location>
</feature>
<name>A0A210Q9D4_MIZYE</name>
<dbReference type="SMART" id="SM00891">
    <property type="entry name" value="ERCC4"/>
    <property type="match status" value="1"/>
</dbReference>
<dbReference type="InterPro" id="IPR047416">
    <property type="entry name" value="XPF_nuclease_Mus81"/>
</dbReference>
<dbReference type="GO" id="GO:0048257">
    <property type="term" value="F:3'-flap endonuclease activity"/>
    <property type="evidence" value="ECO:0007669"/>
    <property type="project" value="TreeGrafter"/>
</dbReference>
<dbReference type="GO" id="GO:0031573">
    <property type="term" value="P:mitotic intra-S DNA damage checkpoint signaling"/>
    <property type="evidence" value="ECO:0007669"/>
    <property type="project" value="TreeGrafter"/>
</dbReference>
<dbReference type="InterPro" id="IPR011335">
    <property type="entry name" value="Restrct_endonuc-II-like"/>
</dbReference>
<feature type="region of interest" description="Disordered" evidence="3">
    <location>
        <begin position="907"/>
        <end position="1027"/>
    </location>
</feature>
<dbReference type="Gene3D" id="1.10.10.10">
    <property type="entry name" value="Winged helix-like DNA-binding domain superfamily/Winged helix DNA-binding domain"/>
    <property type="match status" value="1"/>
</dbReference>
<dbReference type="PANTHER" id="PTHR13451:SF0">
    <property type="entry name" value="CROSSOVER JUNCTION ENDONUCLEASE MUS81"/>
    <property type="match status" value="1"/>
</dbReference>